<name>A0ABV9TVB2_9ACTN</name>
<feature type="domain" description="HTH marR-type" evidence="1">
    <location>
        <begin position="10"/>
        <end position="142"/>
    </location>
</feature>
<dbReference type="PRINTS" id="PR00598">
    <property type="entry name" value="HTHMARR"/>
</dbReference>
<comment type="caution">
    <text evidence="2">The sequence shown here is derived from an EMBL/GenBank/DDBJ whole genome shotgun (WGS) entry which is preliminary data.</text>
</comment>
<protein>
    <submittedName>
        <fullName evidence="2">MarR family winged helix-turn-helix transcriptional regulator</fullName>
    </submittedName>
</protein>
<dbReference type="PANTHER" id="PTHR33164">
    <property type="entry name" value="TRANSCRIPTIONAL REGULATOR, MARR FAMILY"/>
    <property type="match status" value="1"/>
</dbReference>
<dbReference type="EMBL" id="JBHSIT010000002">
    <property type="protein sequence ID" value="MFC4907504.1"/>
    <property type="molecule type" value="Genomic_DNA"/>
</dbReference>
<dbReference type="Proteomes" id="UP001595872">
    <property type="component" value="Unassembled WGS sequence"/>
</dbReference>
<evidence type="ECO:0000259" key="1">
    <source>
        <dbReference type="PROSITE" id="PS50995"/>
    </source>
</evidence>
<dbReference type="InterPro" id="IPR039422">
    <property type="entry name" value="MarR/SlyA-like"/>
</dbReference>
<dbReference type="InterPro" id="IPR000835">
    <property type="entry name" value="HTH_MarR-typ"/>
</dbReference>
<dbReference type="Gene3D" id="1.10.10.10">
    <property type="entry name" value="Winged helix-like DNA-binding domain superfamily/Winged helix DNA-binding domain"/>
    <property type="match status" value="1"/>
</dbReference>
<accession>A0ABV9TVB2</accession>
<dbReference type="SUPFAM" id="SSF46785">
    <property type="entry name" value="Winged helix' DNA-binding domain"/>
    <property type="match status" value="1"/>
</dbReference>
<evidence type="ECO:0000313" key="3">
    <source>
        <dbReference type="Proteomes" id="UP001595872"/>
    </source>
</evidence>
<sequence>MAGSDHDDYYEAWLDVLGRVSRPRFVALILDRAGVTLDADLCRYLIHIDLRGPIGVLELAELAEHNHPKASRSLARLERLGLITRSPAPHDRRVKTASTTPEGRRIVEAINQGRRRILQEAFEGWSEHDRAELARLTRRFTDAIVTLMETADPET</sequence>
<proteinExistence type="predicted"/>
<organism evidence="2 3">
    <name type="scientific">Actinomadura gamaensis</name>
    <dbReference type="NCBI Taxonomy" id="1763541"/>
    <lineage>
        <taxon>Bacteria</taxon>
        <taxon>Bacillati</taxon>
        <taxon>Actinomycetota</taxon>
        <taxon>Actinomycetes</taxon>
        <taxon>Streptosporangiales</taxon>
        <taxon>Thermomonosporaceae</taxon>
        <taxon>Actinomadura</taxon>
    </lineage>
</organism>
<gene>
    <name evidence="2" type="ORF">ACFPCY_09245</name>
</gene>
<keyword evidence="3" id="KW-1185">Reference proteome</keyword>
<dbReference type="RefSeq" id="WP_378253319.1">
    <property type="nucleotide sequence ID" value="NZ_JBHSIT010000002.1"/>
</dbReference>
<dbReference type="InterPro" id="IPR036390">
    <property type="entry name" value="WH_DNA-bd_sf"/>
</dbReference>
<dbReference type="InterPro" id="IPR036388">
    <property type="entry name" value="WH-like_DNA-bd_sf"/>
</dbReference>
<dbReference type="PROSITE" id="PS50995">
    <property type="entry name" value="HTH_MARR_2"/>
    <property type="match status" value="1"/>
</dbReference>
<evidence type="ECO:0000313" key="2">
    <source>
        <dbReference type="EMBL" id="MFC4907504.1"/>
    </source>
</evidence>
<dbReference type="Pfam" id="PF12802">
    <property type="entry name" value="MarR_2"/>
    <property type="match status" value="1"/>
</dbReference>
<dbReference type="PANTHER" id="PTHR33164:SF57">
    <property type="entry name" value="MARR-FAMILY TRANSCRIPTIONAL REGULATOR"/>
    <property type="match status" value="1"/>
</dbReference>
<dbReference type="SMART" id="SM00347">
    <property type="entry name" value="HTH_MARR"/>
    <property type="match status" value="1"/>
</dbReference>
<reference evidence="3" key="1">
    <citation type="journal article" date="2019" name="Int. J. Syst. Evol. Microbiol.">
        <title>The Global Catalogue of Microorganisms (GCM) 10K type strain sequencing project: providing services to taxonomists for standard genome sequencing and annotation.</title>
        <authorList>
            <consortium name="The Broad Institute Genomics Platform"/>
            <consortium name="The Broad Institute Genome Sequencing Center for Infectious Disease"/>
            <person name="Wu L."/>
            <person name="Ma J."/>
        </authorList>
    </citation>
    <scope>NUCLEOTIDE SEQUENCE [LARGE SCALE GENOMIC DNA]</scope>
    <source>
        <strain evidence="3">KLKA75</strain>
    </source>
</reference>